<keyword evidence="7" id="KW-0614">Plasmid</keyword>
<reference evidence="7" key="1">
    <citation type="submission" date="2018-12" db="EMBL/GenBank/DDBJ databases">
        <title>IncQ1 plasmid carrying blaKPC-2 gene in Klebsiella pneumoniae isolates.</title>
        <authorList>
            <person name="Campos P.A."/>
            <person name="Araujo B.F."/>
            <person name="Dias V.L."/>
            <person name="Cerdeira L.T."/>
            <person name="Ferreira M.L."/>
            <person name="Machado L.G."/>
            <person name="Lincopan N."/>
            <person name="Gontijo-Filho P.P."/>
            <person name="Ribas R.M."/>
        </authorList>
    </citation>
    <scope>NUCLEOTIDE SEQUENCE</scope>
    <source>
        <strain evidence="7">B29</strain>
        <plasmid evidence="7">pB29</plasmid>
    </source>
</reference>
<evidence type="ECO:0000259" key="6">
    <source>
        <dbReference type="Pfam" id="PF22448"/>
    </source>
</evidence>
<dbReference type="Gene3D" id="3.30.930.30">
    <property type="match status" value="1"/>
</dbReference>
<geneLocation type="plasmid" evidence="7">
    <name>pB29</name>
</geneLocation>
<dbReference type="InterPro" id="IPR005053">
    <property type="entry name" value="MobA_MobL"/>
</dbReference>
<dbReference type="InterPro" id="IPR039459">
    <property type="entry name" value="RepB-like_DNA_primase_dom"/>
</dbReference>
<dbReference type="Gene3D" id="3.30.1490.240">
    <property type="entry name" value="RepB DNA-primase, N-terminal domain"/>
    <property type="match status" value="1"/>
</dbReference>
<feature type="compositionally biased region" description="Basic and acidic residues" evidence="3">
    <location>
        <begin position="285"/>
        <end position="303"/>
    </location>
</feature>
<evidence type="ECO:0000256" key="2">
    <source>
        <dbReference type="ARBA" id="ARBA00022971"/>
    </source>
</evidence>
<evidence type="ECO:0000256" key="3">
    <source>
        <dbReference type="SAM" id="MobiDB-lite"/>
    </source>
</evidence>
<feature type="domain" description="RepB-like DNA primase" evidence="5">
    <location>
        <begin position="411"/>
        <end position="584"/>
    </location>
</feature>
<evidence type="ECO:0000259" key="4">
    <source>
        <dbReference type="Pfam" id="PF03389"/>
    </source>
</evidence>
<evidence type="ECO:0000256" key="1">
    <source>
        <dbReference type="ARBA" id="ARBA00010873"/>
    </source>
</evidence>
<dbReference type="AlphaFoldDB" id="A0A411KXG4"/>
<dbReference type="Gene3D" id="1.20.5.460">
    <property type="entry name" value="Single helix bin"/>
    <property type="match status" value="1"/>
</dbReference>
<evidence type="ECO:0000259" key="5">
    <source>
        <dbReference type="Pfam" id="PF16793"/>
    </source>
</evidence>
<protein>
    <submittedName>
        <fullName evidence="7">Mobilization protein A</fullName>
    </submittedName>
</protein>
<keyword evidence="2" id="KW-0184">Conjugation</keyword>
<dbReference type="EMBL" id="MK330869">
    <property type="protein sequence ID" value="QBC89181.1"/>
    <property type="molecule type" value="Genomic_DNA"/>
</dbReference>
<dbReference type="InterPro" id="IPR054366">
    <property type="entry name" value="RepB/MobA-like_C"/>
</dbReference>
<accession>A0A411KXG4</accession>
<feature type="compositionally biased region" description="Basic and acidic residues" evidence="3">
    <location>
        <begin position="711"/>
        <end position="722"/>
    </location>
</feature>
<name>A0A411KXG4_KLEPN</name>
<feature type="region of interest" description="Disordered" evidence="3">
    <location>
        <begin position="264"/>
        <end position="350"/>
    </location>
</feature>
<proteinExistence type="inferred from homology"/>
<evidence type="ECO:0000313" key="7">
    <source>
        <dbReference type="EMBL" id="QBC89181.1"/>
    </source>
</evidence>
<dbReference type="Pfam" id="PF22448">
    <property type="entry name" value="RepB_primase_C"/>
    <property type="match status" value="1"/>
</dbReference>
<dbReference type="Gene3D" id="3.30.70.1790">
    <property type="entry name" value="RepB DNA-primase, N-terminal domain"/>
    <property type="match status" value="1"/>
</dbReference>
<gene>
    <name evidence="7" type="primary">mobA</name>
    <name evidence="7" type="ORF">pB29_008</name>
</gene>
<dbReference type="Pfam" id="PF03389">
    <property type="entry name" value="MobA_MobL"/>
    <property type="match status" value="1"/>
</dbReference>
<feature type="compositionally biased region" description="Basic and acidic residues" evidence="3">
    <location>
        <begin position="337"/>
        <end position="349"/>
    </location>
</feature>
<feature type="domain" description="MobA/MobL protein" evidence="4">
    <location>
        <begin position="37"/>
        <end position="231"/>
    </location>
</feature>
<organism evidence="7">
    <name type="scientific">Klebsiella pneumoniae</name>
    <dbReference type="NCBI Taxonomy" id="573"/>
    <lineage>
        <taxon>Bacteria</taxon>
        <taxon>Pseudomonadati</taxon>
        <taxon>Pseudomonadota</taxon>
        <taxon>Gammaproteobacteria</taxon>
        <taxon>Enterobacterales</taxon>
        <taxon>Enterobacteriaceae</taxon>
        <taxon>Klebsiella/Raoultella group</taxon>
        <taxon>Klebsiella</taxon>
        <taxon>Klebsiella pneumoniae complex</taxon>
    </lineage>
</organism>
<feature type="region of interest" description="Disordered" evidence="3">
    <location>
        <begin position="702"/>
        <end position="722"/>
    </location>
</feature>
<comment type="similarity">
    <text evidence="1">Belongs to the MobA/MobL family.</text>
</comment>
<dbReference type="Gene3D" id="1.10.1240.50">
    <property type="match status" value="1"/>
</dbReference>
<feature type="compositionally biased region" description="Basic and acidic residues" evidence="3">
    <location>
        <begin position="264"/>
        <end position="274"/>
    </location>
</feature>
<feature type="domain" description="RepB/MobA-like C-terminal" evidence="6">
    <location>
        <begin position="636"/>
        <end position="688"/>
    </location>
</feature>
<sequence length="722" mass="79419">MHGAEKQKQQRGSMAIYHLTAKTGSRSGGQSARAKADYIQREGKYARDMDEVLHAESGHMPEFVERPADYWDAADLYERANGRLFKEVEFALPVELTLDQQKALASEFAQHLTGAERLPYTLAIHAGGGENPHCHLMISERINDGIERPAAQWFKRYNGKTPEKGGAQKTEALKPKAWLEQTREAWADHANRALERAGHDARIDHRTLEAQGIERLPGVHLGPNVVEMEGRGIRTDRADVALNIDTANAQIIDLQEYREAIDHERNRQSEEIQRHQRVSGADRTAGPEHGDTGRRSPAGHEPDPAGQRGAGGGVAESPAPDRGGMGGAGQRVAGGSRRGEQRRAERPERVAGVALEAMANRDAGFHDAYGGAADRIVALARPDATDNRGRLDLAALGGPMKNDRTLQAIGRQLKAMGCERFDIGVRDATTGQMMNREWSAAEVLQNTPWLKRMNAQGNDVYIRPAEQERHGLVLVDDLSEFDLDDMKAEGREPALVVETSPKNYQAWVKVADAAGGELRGQIARTLASEYDADPASADSRHYGRLAGFTNRKDKHTTRAGYQPWVLLRESKGKTATAGPALVQQAGQQIEQAQRQQEKARRLASLELPERQLSRHRRTALDEYRSEMAGLVKRFGDDLSKCDFIAAQKLASRGRSAEEIGKAMAEASPALAERKPGHEADYIERTVSKVMGLPSVQLARAELARAPAPRQRGMDRGGPDFSM</sequence>
<dbReference type="Pfam" id="PF16793">
    <property type="entry name" value="RepB_primase"/>
    <property type="match status" value="1"/>
</dbReference>